<dbReference type="Gene3D" id="3.90.1150.10">
    <property type="entry name" value="Aspartate Aminotransferase, domain 1"/>
    <property type="match status" value="1"/>
</dbReference>
<comment type="caution">
    <text evidence="9">The sequence shown here is derived from an EMBL/GenBank/DDBJ whole genome shotgun (WGS) entry which is preliminary data.</text>
</comment>
<dbReference type="SUPFAM" id="SSF53383">
    <property type="entry name" value="PLP-dependent transferases"/>
    <property type="match status" value="1"/>
</dbReference>
<dbReference type="Proteomes" id="UP001194469">
    <property type="component" value="Unassembled WGS sequence"/>
</dbReference>
<dbReference type="InterPro" id="IPR019881">
    <property type="entry name" value="DAP-NH2Trfase_DapL_Desulfo"/>
</dbReference>
<dbReference type="RefSeq" id="WP_196610550.1">
    <property type="nucleotide sequence ID" value="NZ_VRYY01000687.1"/>
</dbReference>
<dbReference type="Pfam" id="PF00155">
    <property type="entry name" value="Aminotran_1_2"/>
    <property type="match status" value="1"/>
</dbReference>
<dbReference type="GO" id="GO:0010285">
    <property type="term" value="F:L,L-diaminopimelate aminotransferase activity"/>
    <property type="evidence" value="ECO:0007669"/>
    <property type="project" value="UniProtKB-EC"/>
</dbReference>
<keyword evidence="3 7" id="KW-0032">Aminotransferase</keyword>
<comment type="catalytic activity">
    <reaction evidence="6">
        <text>(2S,6S)-2,6-diaminopimelate + 2-oxoglutarate = (S)-2,3,4,5-tetrahydrodipicolinate + L-glutamate + H2O + H(+)</text>
        <dbReference type="Rhea" id="RHEA:23988"/>
        <dbReference type="ChEBI" id="CHEBI:15377"/>
        <dbReference type="ChEBI" id="CHEBI:15378"/>
        <dbReference type="ChEBI" id="CHEBI:16810"/>
        <dbReference type="ChEBI" id="CHEBI:16845"/>
        <dbReference type="ChEBI" id="CHEBI:29985"/>
        <dbReference type="ChEBI" id="CHEBI:57609"/>
        <dbReference type="EC" id="2.6.1.83"/>
    </reaction>
</comment>
<dbReference type="InterPro" id="IPR050881">
    <property type="entry name" value="LL-DAP_aminotransferase"/>
</dbReference>
<dbReference type="PANTHER" id="PTHR42832">
    <property type="entry name" value="AMINO ACID AMINOTRANSFERASE"/>
    <property type="match status" value="1"/>
</dbReference>
<keyword evidence="4 7" id="KW-0808">Transferase</keyword>
<evidence type="ECO:0000256" key="2">
    <source>
        <dbReference type="ARBA" id="ARBA00004982"/>
    </source>
</evidence>
<evidence type="ECO:0000256" key="1">
    <source>
        <dbReference type="ARBA" id="ARBA00001933"/>
    </source>
</evidence>
<evidence type="ECO:0000256" key="7">
    <source>
        <dbReference type="RuleBase" id="RU000481"/>
    </source>
</evidence>
<sequence>MADFKLADRLATLPPYLFAGIDKVKAEVAARGVDIISLGIGDPDMPTPDFIIEAMKKAVERPANHQYPSYVGMLEFRQEVANWYGRRFGVSLDPKTEVIGLIGSKEGIAHFPLAFVNPGDLVLVCTPNYPVYHIATGFVGGEVQFIPLVEENDYLPDLDAIPAATWDRAKMIFVNYPNNPTAATAPRAFYEKLIGICRQHNVIIAHDTAYTEVYYDENDKPMSILEVEGAKDVTIEFHSLSKTYNMTGWRVGMAVGNASLVAGLGKVKENVDSGIFQAVQEASIVALRDGDDFCRELRAIYRKRRDVVVAALQKVGIACRVPAAAFYIWAKVPAGYGSSAEFVTAVLEKTGVVLTPGNGFGAPGEGYFRISLTVDTDRLEEAVSRIANL</sequence>
<feature type="domain" description="Aminotransferase class I/classII large" evidence="8">
    <location>
        <begin position="34"/>
        <end position="386"/>
    </location>
</feature>
<dbReference type="InterPro" id="IPR015421">
    <property type="entry name" value="PyrdxlP-dep_Trfase_major"/>
</dbReference>
<dbReference type="InterPro" id="IPR015422">
    <property type="entry name" value="PyrdxlP-dep_Trfase_small"/>
</dbReference>
<dbReference type="NCBIfam" id="TIGR03540">
    <property type="entry name" value="DapC_direct"/>
    <property type="match status" value="1"/>
</dbReference>
<dbReference type="InterPro" id="IPR004838">
    <property type="entry name" value="NHTrfase_class1_PyrdxlP-BS"/>
</dbReference>
<protein>
    <recommendedName>
        <fullName evidence="7">Aminotransferase</fullName>
        <ecNumber evidence="7">2.6.1.-</ecNumber>
    </recommendedName>
</protein>
<comment type="pathway">
    <text evidence="2">Amino-acid biosynthesis; L-lysine biosynthesis via DAP pathway; LL-2,6-diaminopimelate from (S)-tetrahydrodipicolinate (aminotransferase route): step 1/1.</text>
</comment>
<dbReference type="EC" id="2.6.1.-" evidence="7"/>
<evidence type="ECO:0000256" key="6">
    <source>
        <dbReference type="ARBA" id="ARBA00051934"/>
    </source>
</evidence>
<organism evidence="9 10">
    <name type="scientific">Nitratidesulfovibrio oxamicus</name>
    <dbReference type="NCBI Taxonomy" id="32016"/>
    <lineage>
        <taxon>Bacteria</taxon>
        <taxon>Pseudomonadati</taxon>
        <taxon>Thermodesulfobacteriota</taxon>
        <taxon>Desulfovibrionia</taxon>
        <taxon>Desulfovibrionales</taxon>
        <taxon>Desulfovibrionaceae</taxon>
        <taxon>Nitratidesulfovibrio</taxon>
    </lineage>
</organism>
<evidence type="ECO:0000256" key="3">
    <source>
        <dbReference type="ARBA" id="ARBA00022576"/>
    </source>
</evidence>
<gene>
    <name evidence="9" type="ORF">FVW20_17230</name>
</gene>
<keyword evidence="5" id="KW-0663">Pyridoxal phosphate</keyword>
<dbReference type="InterPro" id="IPR015424">
    <property type="entry name" value="PyrdxlP-dep_Trfase"/>
</dbReference>
<dbReference type="EMBL" id="VRYY01000687">
    <property type="protein sequence ID" value="MBG3878698.1"/>
    <property type="molecule type" value="Genomic_DNA"/>
</dbReference>
<evidence type="ECO:0000259" key="8">
    <source>
        <dbReference type="Pfam" id="PF00155"/>
    </source>
</evidence>
<dbReference type="Gene3D" id="3.40.640.10">
    <property type="entry name" value="Type I PLP-dependent aspartate aminotransferase-like (Major domain)"/>
    <property type="match status" value="1"/>
</dbReference>
<evidence type="ECO:0000313" key="10">
    <source>
        <dbReference type="Proteomes" id="UP001194469"/>
    </source>
</evidence>
<comment type="cofactor">
    <cofactor evidence="1 7">
        <name>pyridoxal 5'-phosphate</name>
        <dbReference type="ChEBI" id="CHEBI:597326"/>
    </cofactor>
</comment>
<proteinExistence type="inferred from homology"/>
<dbReference type="InterPro" id="IPR019942">
    <property type="entry name" value="DapL/ALD1"/>
</dbReference>
<keyword evidence="10" id="KW-1185">Reference proteome</keyword>
<dbReference type="HAMAP" id="MF_01642">
    <property type="entry name" value="DapL_aminotrans_1"/>
    <property type="match status" value="1"/>
</dbReference>
<dbReference type="NCBIfam" id="NF006756">
    <property type="entry name" value="PRK09276.1"/>
    <property type="match status" value="1"/>
</dbReference>
<name>A0ABS0JAC9_9BACT</name>
<dbReference type="InterPro" id="IPR004839">
    <property type="entry name" value="Aminotransferase_I/II_large"/>
</dbReference>
<accession>A0ABS0JAC9</accession>
<dbReference type="PANTHER" id="PTHR42832:SF3">
    <property type="entry name" value="L-GLUTAMINE--4-(METHYLSULFANYL)-2-OXOBUTANOATE AMINOTRANSFERASE"/>
    <property type="match status" value="1"/>
</dbReference>
<evidence type="ECO:0000256" key="4">
    <source>
        <dbReference type="ARBA" id="ARBA00022679"/>
    </source>
</evidence>
<dbReference type="CDD" id="cd00609">
    <property type="entry name" value="AAT_like"/>
    <property type="match status" value="1"/>
</dbReference>
<evidence type="ECO:0000256" key="5">
    <source>
        <dbReference type="ARBA" id="ARBA00022898"/>
    </source>
</evidence>
<comment type="similarity">
    <text evidence="7">Belongs to the class-I pyridoxal-phosphate-dependent aminotransferase family.</text>
</comment>
<reference evidence="9 10" key="1">
    <citation type="submission" date="2019-08" db="EMBL/GenBank/DDBJ databases">
        <authorList>
            <person name="Luo N."/>
        </authorList>
    </citation>
    <scope>NUCLEOTIDE SEQUENCE [LARGE SCALE GENOMIC DNA]</scope>
    <source>
        <strain evidence="9 10">NCIMB 9442</strain>
    </source>
</reference>
<evidence type="ECO:0000313" key="9">
    <source>
        <dbReference type="EMBL" id="MBG3878698.1"/>
    </source>
</evidence>
<dbReference type="PROSITE" id="PS00105">
    <property type="entry name" value="AA_TRANSFER_CLASS_1"/>
    <property type="match status" value="1"/>
</dbReference>